<dbReference type="PANTHER" id="PTHR32328">
    <property type="entry name" value="L-SERYL-TRNA(SEC) SELENIUM TRANSFERASE"/>
    <property type="match status" value="1"/>
</dbReference>
<dbReference type="EMBL" id="CP036318">
    <property type="protein sequence ID" value="QDV59219.1"/>
    <property type="molecule type" value="Genomic_DNA"/>
</dbReference>
<dbReference type="AlphaFoldDB" id="A0A518J1L5"/>
<evidence type="ECO:0000313" key="5">
    <source>
        <dbReference type="Proteomes" id="UP000316770"/>
    </source>
</evidence>
<accession>A0A518J1L5</accession>
<dbReference type="Proteomes" id="UP000316770">
    <property type="component" value="Chromosome"/>
</dbReference>
<dbReference type="InterPro" id="IPR018319">
    <property type="entry name" value="SelA-like"/>
</dbReference>
<keyword evidence="2" id="KW-0663">Pyridoxal phosphate</keyword>
<dbReference type="GO" id="GO:0004125">
    <property type="term" value="F:L-seryl-tRNA(Sec) selenium transferase activity"/>
    <property type="evidence" value="ECO:0007669"/>
    <property type="project" value="TreeGrafter"/>
</dbReference>
<evidence type="ECO:0000256" key="1">
    <source>
        <dbReference type="ARBA" id="ARBA00001933"/>
    </source>
</evidence>
<dbReference type="InterPro" id="IPR015421">
    <property type="entry name" value="PyrdxlP-dep_Trfase_major"/>
</dbReference>
<sequence>MNQPKQNLSEWASEFLEERLSQAAATMRKPELVNDLKLKIGDVMNHLPGSAAREVERLLDAARQHAAALADLIHPDNSINTASINASGTLFSGDCGVPSSVAVQHPLMFHATHQNQTARKGVQRALQTVAMKLSGQHALAADSVEAAIVAVAKAERPSVKIVVPRCQAIGLPSGISLPDLLRSAGCEVIEVGTVDGWSVDGLRRELGDDLGHCALVTADRIVDGAVRDPNPDGRPNQIMPELRRLMHVTSYVAPRSLEELVQPCLMTLQEACRDTLLVTGGDGLLGGPPLGILFGENARLQEITQTRDWCWLQADLTSQATMTLAMNSWGDGPAPEGSLLAMLETTHANLTDRAMRLKNRLEQAGYQATVRSDEVEARLWPVGNWTLPSVEIAIQRAADAEESAEEFADRLKRSRPMLLAKSGGETLVIDLRWVAPALDAKLAKTIIGTCESPTEDSATENVAESATT</sequence>
<reference evidence="4 5" key="1">
    <citation type="submission" date="2019-02" db="EMBL/GenBank/DDBJ databases">
        <title>Deep-cultivation of Planctomycetes and their phenomic and genomic characterization uncovers novel biology.</title>
        <authorList>
            <person name="Wiegand S."/>
            <person name="Jogler M."/>
            <person name="Boedeker C."/>
            <person name="Pinto D."/>
            <person name="Vollmers J."/>
            <person name="Rivas-Marin E."/>
            <person name="Kohn T."/>
            <person name="Peeters S.H."/>
            <person name="Heuer A."/>
            <person name="Rast P."/>
            <person name="Oberbeckmann S."/>
            <person name="Bunk B."/>
            <person name="Jeske O."/>
            <person name="Meyerdierks A."/>
            <person name="Storesund J.E."/>
            <person name="Kallscheuer N."/>
            <person name="Luecker S."/>
            <person name="Lage O.M."/>
            <person name="Pohl T."/>
            <person name="Merkel B.J."/>
            <person name="Hornburger P."/>
            <person name="Mueller R.-W."/>
            <person name="Bruemmer F."/>
            <person name="Labrenz M."/>
            <person name="Spormann A.M."/>
            <person name="Op den Camp H."/>
            <person name="Overmann J."/>
            <person name="Amann R."/>
            <person name="Jetten M.S.M."/>
            <person name="Mascher T."/>
            <person name="Medema M.H."/>
            <person name="Devos D.P."/>
            <person name="Kaster A.-K."/>
            <person name="Ovreas L."/>
            <person name="Rohde M."/>
            <person name="Galperin M.Y."/>
            <person name="Jogler C."/>
        </authorList>
    </citation>
    <scope>NUCLEOTIDE SEQUENCE [LARGE SCALE GENOMIC DNA]</scope>
    <source>
        <strain evidence="4 5">Mal33</strain>
    </source>
</reference>
<evidence type="ECO:0000256" key="2">
    <source>
        <dbReference type="ARBA" id="ARBA00022898"/>
    </source>
</evidence>
<dbReference type="Gene3D" id="3.40.640.10">
    <property type="entry name" value="Type I PLP-dependent aspartate aminotransferase-like (Major domain)"/>
    <property type="match status" value="2"/>
</dbReference>
<evidence type="ECO:0000256" key="3">
    <source>
        <dbReference type="ARBA" id="ARBA00044507"/>
    </source>
</evidence>
<evidence type="ECO:0000313" key="4">
    <source>
        <dbReference type="EMBL" id="QDV59219.1"/>
    </source>
</evidence>
<name>A0A518J1L5_9BACT</name>
<keyword evidence="5" id="KW-1185">Reference proteome</keyword>
<dbReference type="RefSeq" id="WP_145290473.1">
    <property type="nucleotide sequence ID" value="NZ_CP036318.1"/>
</dbReference>
<dbReference type="Pfam" id="PF03841">
    <property type="entry name" value="SelA"/>
    <property type="match status" value="1"/>
</dbReference>
<gene>
    <name evidence="4" type="ORF">Mal33_52470</name>
</gene>
<protein>
    <submittedName>
        <fullName evidence="4">Selenocysteine synthase</fullName>
    </submittedName>
</protein>
<dbReference type="Gene3D" id="3.90.1150.180">
    <property type="match status" value="1"/>
</dbReference>
<comment type="cofactor">
    <cofactor evidence="1">
        <name>pyridoxal 5'-phosphate</name>
        <dbReference type="ChEBI" id="CHEBI:597326"/>
    </cofactor>
</comment>
<dbReference type="PANTHER" id="PTHR32328:SF0">
    <property type="entry name" value="L-SERYL-TRNA(SEC) SELENIUM TRANSFERASE"/>
    <property type="match status" value="1"/>
</dbReference>
<proteinExistence type="inferred from homology"/>
<organism evidence="4 5">
    <name type="scientific">Rosistilla oblonga</name>
    <dbReference type="NCBI Taxonomy" id="2527990"/>
    <lineage>
        <taxon>Bacteria</taxon>
        <taxon>Pseudomonadati</taxon>
        <taxon>Planctomycetota</taxon>
        <taxon>Planctomycetia</taxon>
        <taxon>Pirellulales</taxon>
        <taxon>Pirellulaceae</taxon>
        <taxon>Rosistilla</taxon>
    </lineage>
</organism>
<comment type="similarity">
    <text evidence="3">Belongs to the SelA family.</text>
</comment>